<evidence type="ECO:0000313" key="1">
    <source>
        <dbReference type="EMBL" id="GLI02468.1"/>
    </source>
</evidence>
<protein>
    <submittedName>
        <fullName evidence="1">Uncharacterized protein</fullName>
    </submittedName>
</protein>
<accession>A0ABQ5R7C2</accession>
<dbReference type="Proteomes" id="UP001144280">
    <property type="component" value="Unassembled WGS sequence"/>
</dbReference>
<keyword evidence="2" id="KW-1185">Reference proteome</keyword>
<proteinExistence type="predicted"/>
<organism evidence="1 2">
    <name type="scientific">Phytohabitans aurantiacus</name>
    <dbReference type="NCBI Taxonomy" id="3016789"/>
    <lineage>
        <taxon>Bacteria</taxon>
        <taxon>Bacillati</taxon>
        <taxon>Actinomycetota</taxon>
        <taxon>Actinomycetes</taxon>
        <taxon>Micromonosporales</taxon>
        <taxon>Micromonosporaceae</taxon>
    </lineage>
</organism>
<comment type="caution">
    <text evidence="1">The sequence shown here is derived from an EMBL/GenBank/DDBJ whole genome shotgun (WGS) entry which is preliminary data.</text>
</comment>
<sequence>MLSRVAPGPAVTLNDAVAVAMAHEPAAGLAMLEPLLDDPGQSVTSRLLAILDSFDVTHPAPVIVGDFPPRRAAPGYHPPTGR</sequence>
<gene>
    <name evidence="1" type="ORF">Pa4123_77460</name>
</gene>
<reference evidence="1" key="1">
    <citation type="submission" date="2022-12" db="EMBL/GenBank/DDBJ databases">
        <title>New Phytohabitans aurantiacus sp. RD004123 nov., an actinomycete isolated from soil.</title>
        <authorList>
            <person name="Triningsih D.W."/>
            <person name="Harunari E."/>
            <person name="Igarashi Y."/>
        </authorList>
    </citation>
    <scope>NUCLEOTIDE SEQUENCE</scope>
    <source>
        <strain evidence="1">RD004123</strain>
    </source>
</reference>
<dbReference type="EMBL" id="BSDI01000062">
    <property type="protein sequence ID" value="GLI02468.1"/>
    <property type="molecule type" value="Genomic_DNA"/>
</dbReference>
<evidence type="ECO:0000313" key="2">
    <source>
        <dbReference type="Proteomes" id="UP001144280"/>
    </source>
</evidence>
<name>A0ABQ5R7C2_9ACTN</name>